<accession>A0A428T0J8</accession>
<keyword evidence="2" id="KW-1185">Reference proteome</keyword>
<gene>
    <name evidence="1" type="ORF">CDV31_013837</name>
</gene>
<dbReference type="Proteomes" id="UP000288429">
    <property type="component" value="Unassembled WGS sequence"/>
</dbReference>
<proteinExistence type="predicted"/>
<protein>
    <submittedName>
        <fullName evidence="1">Uncharacterized protein</fullName>
    </submittedName>
</protein>
<name>A0A428T0J8_9HYPO</name>
<dbReference type="AlphaFoldDB" id="A0A428T0J8"/>
<dbReference type="EMBL" id="NIZV01000295">
    <property type="protein sequence ID" value="RSL95563.1"/>
    <property type="molecule type" value="Genomic_DNA"/>
</dbReference>
<sequence>MGQAYIASSNLAPTSQRFYADICRLSRCVVDLVSFAWTILGIHVWVLNNPLDDLQHAATEMNSTVFQVVGAGEAIDQASLGVRQAVSDAIQAVNRVQSAAYLADGVASHADQVASTLAQLLAEVQGALPQPQTSITDTQPTA</sequence>
<organism evidence="1 2">
    <name type="scientific">Fusarium ambrosium</name>
    <dbReference type="NCBI Taxonomy" id="131363"/>
    <lineage>
        <taxon>Eukaryota</taxon>
        <taxon>Fungi</taxon>
        <taxon>Dikarya</taxon>
        <taxon>Ascomycota</taxon>
        <taxon>Pezizomycotina</taxon>
        <taxon>Sordariomycetes</taxon>
        <taxon>Hypocreomycetidae</taxon>
        <taxon>Hypocreales</taxon>
        <taxon>Nectriaceae</taxon>
        <taxon>Fusarium</taxon>
        <taxon>Fusarium solani species complex</taxon>
    </lineage>
</organism>
<comment type="caution">
    <text evidence="1">The sequence shown here is derived from an EMBL/GenBank/DDBJ whole genome shotgun (WGS) entry which is preliminary data.</text>
</comment>
<evidence type="ECO:0000313" key="1">
    <source>
        <dbReference type="EMBL" id="RSL95563.1"/>
    </source>
</evidence>
<reference evidence="1 2" key="1">
    <citation type="submission" date="2017-06" db="EMBL/GenBank/DDBJ databases">
        <title>Cmopartive genomic analysis of Ambrosia Fusariam Clade fungi.</title>
        <authorList>
            <person name="Stajich J.E."/>
            <person name="Carrillo J."/>
            <person name="Kijimoto T."/>
            <person name="Eskalen A."/>
            <person name="O'Donnell K."/>
            <person name="Kasson M."/>
        </authorList>
    </citation>
    <scope>NUCLEOTIDE SEQUENCE [LARGE SCALE GENOMIC DNA]</scope>
    <source>
        <strain evidence="1 2">NRRL 20438</strain>
    </source>
</reference>
<evidence type="ECO:0000313" key="2">
    <source>
        <dbReference type="Proteomes" id="UP000288429"/>
    </source>
</evidence>